<dbReference type="STRING" id="416943.SAMN05445871_1793"/>
<dbReference type="PANTHER" id="PTHR33741:SF5">
    <property type="entry name" value="TRANSMEMBRANE PROTEIN DDB_G0269096-RELATED"/>
    <property type="match status" value="1"/>
</dbReference>
<evidence type="ECO:0000259" key="3">
    <source>
        <dbReference type="PROSITE" id="PS51371"/>
    </source>
</evidence>
<dbReference type="InterPro" id="IPR000644">
    <property type="entry name" value="CBS_dom"/>
</dbReference>
<dbReference type="InterPro" id="IPR046342">
    <property type="entry name" value="CBS_dom_sf"/>
</dbReference>
<feature type="transmembrane region" description="Helical" evidence="2">
    <location>
        <begin position="24"/>
        <end position="42"/>
    </location>
</feature>
<sequence>MPDPILDWFSRFRPSQTRVRWPERMRACVGALVGIALTGLAMRFAPGGGAAMPLLIAPMGASAVLLFGVPASPLAQPWSIFGGNLVSAFVGVTCATLIAQPVDAAACAIALAIGAMFALRCVHPPSGAVALTAVLGGPSIHALGYGFVLAPVGVQTLLLLGSALAYHAATGHRYPHAAAASAPDAPADRQKQPPTFTHADFEAALSGRDDWLDIAPDDLEALLRDLQRHAYVRASQDVTAADIMSPPAATVPATASAADAWQLLHRHDADALPVTDAARRVAGVITRDGLHRAGFAHDAARPRGLGLRRPARRFDRRAAGTPVHALLDAAHPTIHHGHPVVDLLALFARGAHAHLPVLDDEGRLAGIVTQADLIAGLHRQTHRYRRQPTA</sequence>
<keyword evidence="2" id="KW-0472">Membrane</keyword>
<feature type="transmembrane region" description="Helical" evidence="2">
    <location>
        <begin position="54"/>
        <end position="72"/>
    </location>
</feature>
<dbReference type="Proteomes" id="UP000199120">
    <property type="component" value="Unassembled WGS sequence"/>
</dbReference>
<dbReference type="EMBL" id="FOAJ01000003">
    <property type="protein sequence ID" value="SEK68365.1"/>
    <property type="molecule type" value="Genomic_DNA"/>
</dbReference>
<reference evidence="5" key="1">
    <citation type="submission" date="2016-10" db="EMBL/GenBank/DDBJ databases">
        <authorList>
            <person name="Varghese N."/>
            <person name="Submissions S."/>
        </authorList>
    </citation>
    <scope>NUCLEOTIDE SEQUENCE [LARGE SCALE GENOMIC DNA]</scope>
    <source>
        <strain evidence="5">LMG 26416</strain>
    </source>
</reference>
<keyword evidence="2" id="KW-0812">Transmembrane</keyword>
<dbReference type="SMART" id="SM00116">
    <property type="entry name" value="CBS"/>
    <property type="match status" value="2"/>
</dbReference>
<dbReference type="AlphaFoldDB" id="A0A1H7J5F4"/>
<feature type="domain" description="CBS" evidence="3">
    <location>
        <begin position="327"/>
        <end position="384"/>
    </location>
</feature>
<dbReference type="Pfam" id="PF00571">
    <property type="entry name" value="CBS"/>
    <property type="match status" value="2"/>
</dbReference>
<keyword evidence="1" id="KW-0129">CBS domain</keyword>
<organism evidence="4 5">
    <name type="scientific">Paraburkholderia caballeronis</name>
    <dbReference type="NCBI Taxonomy" id="416943"/>
    <lineage>
        <taxon>Bacteria</taxon>
        <taxon>Pseudomonadati</taxon>
        <taxon>Pseudomonadota</taxon>
        <taxon>Betaproteobacteria</taxon>
        <taxon>Burkholderiales</taxon>
        <taxon>Burkholderiaceae</taxon>
        <taxon>Paraburkholderia</taxon>
    </lineage>
</organism>
<accession>A0A1H7J5F4</accession>
<evidence type="ECO:0000313" key="5">
    <source>
        <dbReference type="Proteomes" id="UP000199120"/>
    </source>
</evidence>
<dbReference type="InterPro" id="IPR058581">
    <property type="entry name" value="TM_HPP"/>
</dbReference>
<keyword evidence="2" id="KW-1133">Transmembrane helix</keyword>
<protein>
    <submittedName>
        <fullName evidence="4">CBS domain-containing membrane protein</fullName>
    </submittedName>
</protein>
<proteinExistence type="predicted"/>
<dbReference type="SUPFAM" id="SSF54631">
    <property type="entry name" value="CBS-domain pair"/>
    <property type="match status" value="1"/>
</dbReference>
<dbReference type="InterPro" id="IPR007065">
    <property type="entry name" value="HPP"/>
</dbReference>
<feature type="domain" description="CBS" evidence="3">
    <location>
        <begin position="244"/>
        <end position="301"/>
    </location>
</feature>
<evidence type="ECO:0000313" key="4">
    <source>
        <dbReference type="EMBL" id="SEK68365.1"/>
    </source>
</evidence>
<dbReference type="Gene3D" id="3.10.580.10">
    <property type="entry name" value="CBS-domain"/>
    <property type="match status" value="1"/>
</dbReference>
<feature type="transmembrane region" description="Helical" evidence="2">
    <location>
        <begin position="105"/>
        <end position="122"/>
    </location>
</feature>
<dbReference type="PROSITE" id="PS51371">
    <property type="entry name" value="CBS"/>
    <property type="match status" value="2"/>
</dbReference>
<keyword evidence="5" id="KW-1185">Reference proteome</keyword>
<dbReference type="RefSeq" id="WP_244283765.1">
    <property type="nucleotide sequence ID" value="NZ_FNSR01000001.1"/>
</dbReference>
<dbReference type="PANTHER" id="PTHR33741">
    <property type="entry name" value="TRANSMEMBRANE PROTEIN DDB_G0269096-RELATED"/>
    <property type="match status" value="1"/>
</dbReference>
<evidence type="ECO:0000256" key="2">
    <source>
        <dbReference type="SAM" id="Phobius"/>
    </source>
</evidence>
<evidence type="ECO:0000256" key="1">
    <source>
        <dbReference type="PROSITE-ProRule" id="PRU00703"/>
    </source>
</evidence>
<dbReference type="Pfam" id="PF04982">
    <property type="entry name" value="TM_HPP"/>
    <property type="match status" value="1"/>
</dbReference>
<gene>
    <name evidence="4" type="ORF">SAMN05192542_10398</name>
</gene>
<name>A0A1H7J5F4_9BURK</name>
<feature type="transmembrane region" description="Helical" evidence="2">
    <location>
        <begin position="78"/>
        <end position="98"/>
    </location>
</feature>